<proteinExistence type="predicted"/>
<dbReference type="PANTHER" id="PTHR36702">
    <property type="entry name" value="HOLLIDAY JUNCTION RESOLVASE"/>
    <property type="match status" value="1"/>
</dbReference>
<evidence type="ECO:0000313" key="1">
    <source>
        <dbReference type="EMBL" id="KAK9078954.1"/>
    </source>
</evidence>
<comment type="caution">
    <text evidence="1">The sequence shown here is derived from an EMBL/GenBank/DDBJ whole genome shotgun (WGS) entry which is preliminary data.</text>
</comment>
<protein>
    <submittedName>
        <fullName evidence="1">Uncharacterized protein</fullName>
    </submittedName>
</protein>
<keyword evidence="2" id="KW-1185">Reference proteome</keyword>
<dbReference type="Pfam" id="PF14868">
    <property type="entry name" value="DUF4487"/>
    <property type="match status" value="1"/>
</dbReference>
<accession>A0AAP0DXJ2</accession>
<gene>
    <name evidence="1" type="ORF">SSX86_000623</name>
</gene>
<reference evidence="1 2" key="1">
    <citation type="submission" date="2024-04" db="EMBL/GenBank/DDBJ databases">
        <title>The reference genome of an endangered Asteraceae, Deinandra increscens subsp. villosa, native to the Central Coast of California.</title>
        <authorList>
            <person name="Guilliams M."/>
            <person name="Hasenstab-Lehman K."/>
            <person name="Meyer R."/>
            <person name="Mcevoy S."/>
        </authorList>
    </citation>
    <scope>NUCLEOTIDE SEQUENCE [LARGE SCALE GENOMIC DNA]</scope>
    <source>
        <tissue evidence="1">Leaf</tissue>
    </source>
</reference>
<dbReference type="AlphaFoldDB" id="A0AAP0DXJ2"/>
<evidence type="ECO:0000313" key="2">
    <source>
        <dbReference type="Proteomes" id="UP001408789"/>
    </source>
</evidence>
<dbReference type="EMBL" id="JBCNJP010000003">
    <property type="protein sequence ID" value="KAK9078954.1"/>
    <property type="molecule type" value="Genomic_DNA"/>
</dbReference>
<dbReference type="Proteomes" id="UP001408789">
    <property type="component" value="Unassembled WGS sequence"/>
</dbReference>
<name>A0AAP0DXJ2_9ASTR</name>
<organism evidence="1 2">
    <name type="scientific">Deinandra increscens subsp. villosa</name>
    <dbReference type="NCBI Taxonomy" id="3103831"/>
    <lineage>
        <taxon>Eukaryota</taxon>
        <taxon>Viridiplantae</taxon>
        <taxon>Streptophyta</taxon>
        <taxon>Embryophyta</taxon>
        <taxon>Tracheophyta</taxon>
        <taxon>Spermatophyta</taxon>
        <taxon>Magnoliopsida</taxon>
        <taxon>eudicotyledons</taxon>
        <taxon>Gunneridae</taxon>
        <taxon>Pentapetalae</taxon>
        <taxon>asterids</taxon>
        <taxon>campanulids</taxon>
        <taxon>Asterales</taxon>
        <taxon>Asteraceae</taxon>
        <taxon>Asteroideae</taxon>
        <taxon>Heliantheae alliance</taxon>
        <taxon>Madieae</taxon>
        <taxon>Madiinae</taxon>
        <taxon>Deinandra</taxon>
    </lineage>
</organism>
<dbReference type="InterPro" id="IPR027902">
    <property type="entry name" value="DUF4487"/>
</dbReference>
<sequence length="994" mass="111339">MERNPPPPPSPWENQLRSLLHSIKVSDVVETRTQLISQLGELDVTDGSERASILEFLTTSWEDFTCLDVSQCMLNKTILQVATTYLESDVSICLTQLLALGTKASIWSRKHMKMTLMSTIDSQDSQEEEHYCLFFQVLLNMLSHSASVLRALERLPVSTGKELMSLVETFIMELLNLTKDSILEVKKILTFGPEVLKASQVVLDAVISLCKAYCNDVKLDYDATTEKDDVNHIITITKCAVETLVNLGVVAANDGGDLVTVLNLSWKGVVTLLQLYKGTLSVKMNISEVIMSLISLATGSLSCAGKTWSTLMEPVSMADARRIFIPVKFYLINAARIISHYPSQAFSIFKDITLCILIILSFRIFLGEKEIFKSASEALTELLEPTAIHLLNSLLNSAQLEHNHKCQILDWLFSDIPISNFAPKDGKWTPEIFSSACDLMNGSNTLLLGQLSLFVNLLRSGPDLEDGVTLEIAKKLNWLLDILIEENVYSSILSFPVPLLHNSGHQNMYSSVIHALKTFMLVVSSTSIWRVVESFLLENFFHPHHLCWEIIMELWCFLIRHAESDTGNDIIIKLCTILKTTASWESVLNPDSVLRKLAKSICMILKNGSPSLADTVFNFIFNSNLSKLSSAMYIALLIEGFPLNFLSDKVRSLAKKRLVTDYFCFLDAFDDESSSKYGDGMFGAPVFALSAALQSLQVSISDTEMKTIKLLTSMVHKYNNTRDNSKDRYLKLVSETLGIISGMKHLYLSDEMEKLILELRNLFTLNPSVPNTELTKCKPNLAAFVAGLGDIEFEESDHNSKFSASWELFHMLLQERHWALAHLAITAFGYFSARTSCKELWRFVPEDAALSFDCEFGKDTDEERFMSEFKVFLDKEAADVKTTPSENEVALLVKEGLVLKQMVEKILIDAMEVDEIRRVDKKRKFPEGISEGVSLLQNGLRAIANGISLWKQNRLDYSDVNGEFLTKFSQLEDAVEHMAAAIEYGGPVVVGGQG</sequence>
<dbReference type="PANTHER" id="PTHR36702:SF1">
    <property type="entry name" value="HOLLIDAY JUNCTION RESOLVASE"/>
    <property type="match status" value="1"/>
</dbReference>